<dbReference type="EMBL" id="RCHC01000019">
    <property type="protein sequence ID" value="RLL18989.1"/>
    <property type="molecule type" value="Genomic_DNA"/>
</dbReference>
<name>A0ABX9TSK9_9GAMM</name>
<sequence>MQPQFIHTLQDYKSDYETAKALGTAMLACNAMLVPEIAPNVALLLKTYPRPIVTNNEAAEVAYAGGLAAHVPGTPKTSFQGAVTMIETETGQIADLAELLINNGGTTNCILYDGRMNRWTKAHELIDCAFTFEPGDIDSESRNTILTISASMNYMYFGQNAALGTVSAGVYGGTQVPVNGAAGAVSSTLSKAQNILNVVKAGNSLINAAKSIF</sequence>
<dbReference type="Proteomes" id="UP000280271">
    <property type="component" value="Unassembled WGS sequence"/>
</dbReference>
<gene>
    <name evidence="1" type="ORF">D9K81_14625</name>
</gene>
<dbReference type="RefSeq" id="WP_121523501.1">
    <property type="nucleotide sequence ID" value="NZ_RCHC01000019.1"/>
</dbReference>
<proteinExistence type="predicted"/>
<comment type="caution">
    <text evidence="1">The sequence shown here is derived from an EMBL/GenBank/DDBJ whole genome shotgun (WGS) entry which is preliminary data.</text>
</comment>
<keyword evidence="2" id="KW-1185">Reference proteome</keyword>
<protein>
    <recommendedName>
        <fullName evidence="3">Phage tail protein</fullName>
    </recommendedName>
</protein>
<accession>A0ABX9TSK9</accession>
<evidence type="ECO:0008006" key="3">
    <source>
        <dbReference type="Google" id="ProtNLM"/>
    </source>
</evidence>
<reference evidence="1 2" key="1">
    <citation type="submission" date="2018-09" db="EMBL/GenBank/DDBJ databases">
        <title>The draft genome of Acinetobacter sp. strains.</title>
        <authorList>
            <person name="Qin J."/>
            <person name="Feng Y."/>
            <person name="Zong Z."/>
        </authorList>
    </citation>
    <scope>NUCLEOTIDE SEQUENCE [LARGE SCALE GENOMIC DNA]</scope>
    <source>
        <strain evidence="1 2">WCHAc060005</strain>
    </source>
</reference>
<evidence type="ECO:0000313" key="2">
    <source>
        <dbReference type="Proteomes" id="UP000280271"/>
    </source>
</evidence>
<organism evidence="1 2">
    <name type="scientific">Acinetobacter chengduensis</name>
    <dbReference type="NCBI Taxonomy" id="2420890"/>
    <lineage>
        <taxon>Bacteria</taxon>
        <taxon>Pseudomonadati</taxon>
        <taxon>Pseudomonadota</taxon>
        <taxon>Gammaproteobacteria</taxon>
        <taxon>Moraxellales</taxon>
        <taxon>Moraxellaceae</taxon>
        <taxon>Acinetobacter</taxon>
    </lineage>
</organism>
<evidence type="ECO:0000313" key="1">
    <source>
        <dbReference type="EMBL" id="RLL18989.1"/>
    </source>
</evidence>